<dbReference type="EMBL" id="DF836523">
    <property type="protein sequence ID" value="GAN08965.1"/>
    <property type="molecule type" value="Genomic_DNA"/>
</dbReference>
<feature type="transmembrane region" description="Helical" evidence="10">
    <location>
        <begin position="396"/>
        <end position="416"/>
    </location>
</feature>
<evidence type="ECO:0000256" key="10">
    <source>
        <dbReference type="SAM" id="Phobius"/>
    </source>
</evidence>
<dbReference type="STRING" id="91626.A0A0C9LWR1"/>
<feature type="compositionally biased region" description="Basic and acidic residues" evidence="9">
    <location>
        <begin position="1"/>
        <end position="18"/>
    </location>
</feature>
<dbReference type="EC" id="1.5.1.34" evidence="6"/>
<keyword evidence="3" id="KW-0521">NADP</keyword>
<evidence type="ECO:0000256" key="4">
    <source>
        <dbReference type="ARBA" id="ARBA00023002"/>
    </source>
</evidence>
<dbReference type="InterPro" id="IPR036291">
    <property type="entry name" value="NAD(P)-bd_dom_sf"/>
</dbReference>
<reference evidence="11" key="1">
    <citation type="submission" date="2014-09" db="EMBL/GenBank/DDBJ databases">
        <title>Draft genome sequence of an oleaginous Mucoromycotina fungus Mucor ambiguus NBRC6742.</title>
        <authorList>
            <person name="Takeda I."/>
            <person name="Yamane N."/>
            <person name="Morita T."/>
            <person name="Tamano K."/>
            <person name="Machida M."/>
            <person name="Baker S."/>
            <person name="Koike H."/>
        </authorList>
    </citation>
    <scope>NUCLEOTIDE SEQUENCE</scope>
    <source>
        <strain evidence="11">NBRC 6742</strain>
    </source>
</reference>
<dbReference type="SUPFAM" id="SSF51735">
    <property type="entry name" value="NAD(P)-binding Rossmann-fold domains"/>
    <property type="match status" value="1"/>
</dbReference>
<keyword evidence="10" id="KW-1133">Transmembrane helix</keyword>
<sequence>MSSEIPKSHSSSDTDEKQKRLKKYDKFNTNSLRRDLLLSKFDRTLVVEKAKFEPTSNSGSEDNLITQTQSAPIIPTQHMDTLLSKADIQPNDESHTVDADTNTTTSSPPAHMPTYALTMSPSAPTLSTTGNSSNSMASLLTSNPLTTSHSVNDHKRRLTPVKSENNGSVQAPTPMRPSTSLQNNRKVMKKQSKPAMNGTASPAEVFHRNLVDAVSNVEDSDENEHYVYPYSGNESNAPGIHRPLSVRSTPASLLDAKKRSRKGFGEWLRQTLYNKPPQPPVDEEEEDLFWSGGEQQQSQQRRPKLRNHVKDHQQQQSSKSSLLNLWHDSFNKAYANPLSKKASTKKYYSTHKHSPPYVGQGNRNGGYTSDDEEAPLLLRRQKRSFSKPKKTCTHTLQNLVLSLILLVILLLFIVVYKAQPLMELSVDMGRVLATDKELIFDLKVRADNWNWWTIHVTDADISVFAFSQIVPSSNIIVTDMNSSTTRGVDPAEYLGGLTHFDEPLSVPSNRFHSDNALEAISQIRIKSPGADTAGNERWSRMIRYPYGLVVRGVLKYKPIPFMLGTYPQSVAICNVTQVDPTTGAVSASPDKTICAIRGNMSKLVIYGGAGALGRALVQHFKTKGYTVINVDLVENQDADFNTLATGSGSLSEQGQSISESIASVLGSEKLCGVFCVAGGWAGGNAASKDFLKNSELMVNQSVNSSLIAAQIASKYLQPGGLLTMTGALAALDATPGMIGYGIAKAAVHHLVKDLSAPNGGLPDGCKVTAVLPVTIDTPMNRKFMPDADFSTWTSPGDIANQLEGYLTGTLPLTSGKLVSVVTEGGVTAFDQI</sequence>
<evidence type="ECO:0000313" key="11">
    <source>
        <dbReference type="EMBL" id="GAN08965.1"/>
    </source>
</evidence>
<dbReference type="PANTHER" id="PTHR15104">
    <property type="entry name" value="DIHYDROPTERIDINE REDUCTASE"/>
    <property type="match status" value="1"/>
</dbReference>
<dbReference type="GO" id="GO:0070402">
    <property type="term" value="F:NADPH binding"/>
    <property type="evidence" value="ECO:0007669"/>
    <property type="project" value="TreeGrafter"/>
</dbReference>
<gene>
    <name evidence="11" type="ORF">MAM1_0234d08485</name>
</gene>
<evidence type="ECO:0000313" key="12">
    <source>
        <dbReference type="Proteomes" id="UP000053815"/>
    </source>
</evidence>
<dbReference type="InterPro" id="IPR002347">
    <property type="entry name" value="SDR_fam"/>
</dbReference>
<keyword evidence="4" id="KW-0560">Oxidoreductase</keyword>
<dbReference type="InterPro" id="IPR024260">
    <property type="entry name" value="Vac7"/>
</dbReference>
<feature type="region of interest" description="Disordered" evidence="9">
    <location>
        <begin position="91"/>
        <end position="200"/>
    </location>
</feature>
<feature type="compositionally biased region" description="Polar residues" evidence="9">
    <location>
        <begin position="117"/>
        <end position="150"/>
    </location>
</feature>
<dbReference type="GO" id="GO:0005737">
    <property type="term" value="C:cytoplasm"/>
    <property type="evidence" value="ECO:0007669"/>
    <property type="project" value="TreeGrafter"/>
</dbReference>
<dbReference type="OrthoDB" id="1204at2759"/>
<dbReference type="Pfam" id="PF12751">
    <property type="entry name" value="Vac7"/>
    <property type="match status" value="1"/>
</dbReference>
<dbReference type="Pfam" id="PF13561">
    <property type="entry name" value="adh_short_C2"/>
    <property type="match status" value="1"/>
</dbReference>
<dbReference type="GO" id="GO:0006729">
    <property type="term" value="P:tetrahydrobiopterin biosynthetic process"/>
    <property type="evidence" value="ECO:0007669"/>
    <property type="project" value="UniProtKB-KW"/>
</dbReference>
<accession>A0A0C9LWR1</accession>
<dbReference type="FunFam" id="3.40.50.720:FF:000157">
    <property type="entry name" value="Quinoid dihydropteridine reductase"/>
    <property type="match status" value="1"/>
</dbReference>
<feature type="region of interest" description="Disordered" evidence="9">
    <location>
        <begin position="345"/>
        <end position="370"/>
    </location>
</feature>
<dbReference type="GO" id="GO:0070404">
    <property type="term" value="F:NADH binding"/>
    <property type="evidence" value="ECO:0007669"/>
    <property type="project" value="TreeGrafter"/>
</dbReference>
<keyword evidence="12" id="KW-1185">Reference proteome</keyword>
<proteinExistence type="inferred from homology"/>
<comment type="subunit">
    <text evidence="2">Homodimer.</text>
</comment>
<evidence type="ECO:0000256" key="9">
    <source>
        <dbReference type="SAM" id="MobiDB-lite"/>
    </source>
</evidence>
<dbReference type="CDD" id="cd05334">
    <property type="entry name" value="DHPR_SDR_c_like"/>
    <property type="match status" value="1"/>
</dbReference>
<dbReference type="Gene3D" id="3.40.50.720">
    <property type="entry name" value="NAD(P)-binding Rossmann-like Domain"/>
    <property type="match status" value="1"/>
</dbReference>
<keyword evidence="5" id="KW-0783">Tetrahydrobiopterin biosynthesis</keyword>
<name>A0A0C9LWR1_9FUNG</name>
<dbReference type="GO" id="GO:0006559">
    <property type="term" value="P:L-phenylalanine catabolic process"/>
    <property type="evidence" value="ECO:0007669"/>
    <property type="project" value="TreeGrafter"/>
</dbReference>
<feature type="compositionally biased region" description="Polar residues" evidence="9">
    <location>
        <begin position="99"/>
        <end position="108"/>
    </location>
</feature>
<dbReference type="InterPro" id="IPR020904">
    <property type="entry name" value="Sc_DH/Rdtase_CS"/>
</dbReference>
<organism evidence="11">
    <name type="scientific">Mucor ambiguus</name>
    <dbReference type="NCBI Taxonomy" id="91626"/>
    <lineage>
        <taxon>Eukaryota</taxon>
        <taxon>Fungi</taxon>
        <taxon>Fungi incertae sedis</taxon>
        <taxon>Mucoromycota</taxon>
        <taxon>Mucoromycotina</taxon>
        <taxon>Mucoromycetes</taxon>
        <taxon>Mucorales</taxon>
        <taxon>Mucorineae</taxon>
        <taxon>Mucoraceae</taxon>
        <taxon>Mucor</taxon>
    </lineage>
</organism>
<feature type="compositionally biased region" description="Basic residues" evidence="9">
    <location>
        <begin position="345"/>
        <end position="354"/>
    </location>
</feature>
<dbReference type="AlphaFoldDB" id="A0A0C9LWR1"/>
<evidence type="ECO:0000256" key="1">
    <source>
        <dbReference type="ARBA" id="ARBA00006484"/>
    </source>
</evidence>
<keyword evidence="10" id="KW-0812">Transmembrane</keyword>
<protein>
    <recommendedName>
        <fullName evidence="7">Dihydropteridine reductase</fullName>
        <ecNumber evidence="6">1.5.1.34</ecNumber>
    </recommendedName>
    <alternativeName>
        <fullName evidence="8">Quinoid dihydropteridine reductase</fullName>
    </alternativeName>
</protein>
<dbReference type="PROSITE" id="PS00061">
    <property type="entry name" value="ADH_SHORT"/>
    <property type="match status" value="1"/>
</dbReference>
<evidence type="ECO:0000256" key="2">
    <source>
        <dbReference type="ARBA" id="ARBA00011738"/>
    </source>
</evidence>
<dbReference type="Proteomes" id="UP000053815">
    <property type="component" value="Unassembled WGS sequence"/>
</dbReference>
<evidence type="ECO:0000256" key="6">
    <source>
        <dbReference type="ARBA" id="ARBA00039153"/>
    </source>
</evidence>
<feature type="compositionally biased region" description="Polar residues" evidence="9">
    <location>
        <begin position="162"/>
        <end position="185"/>
    </location>
</feature>
<feature type="region of interest" description="Disordered" evidence="9">
    <location>
        <begin position="270"/>
        <end position="321"/>
    </location>
</feature>
<feature type="region of interest" description="Disordered" evidence="9">
    <location>
        <begin position="1"/>
        <end position="26"/>
    </location>
</feature>
<evidence type="ECO:0000256" key="3">
    <source>
        <dbReference type="ARBA" id="ARBA00022857"/>
    </source>
</evidence>
<evidence type="ECO:0000256" key="8">
    <source>
        <dbReference type="ARBA" id="ARBA00041348"/>
    </source>
</evidence>
<keyword evidence="10" id="KW-0472">Membrane</keyword>
<evidence type="ECO:0000256" key="5">
    <source>
        <dbReference type="ARBA" id="ARBA00023007"/>
    </source>
</evidence>
<dbReference type="GO" id="GO:0004155">
    <property type="term" value="F:6,7-dihydropteridine reductase activity"/>
    <property type="evidence" value="ECO:0007669"/>
    <property type="project" value="UniProtKB-EC"/>
</dbReference>
<dbReference type="PANTHER" id="PTHR15104:SF0">
    <property type="entry name" value="DIHYDROPTERIDINE REDUCTASE"/>
    <property type="match status" value="1"/>
</dbReference>
<comment type="similarity">
    <text evidence="1">Belongs to the short-chain dehydrogenases/reductases (SDR) family.</text>
</comment>
<evidence type="ECO:0000256" key="7">
    <source>
        <dbReference type="ARBA" id="ARBA00039520"/>
    </source>
</evidence>
<dbReference type="PRINTS" id="PR00081">
    <property type="entry name" value="GDHRDH"/>
</dbReference>